<evidence type="ECO:0000313" key="1">
    <source>
        <dbReference type="EMBL" id="RTQ48973.1"/>
    </source>
</evidence>
<sequence length="157" mass="17288">MGRHRDSLRLDVAQRAALLHYLARPDLDPRQRNRAETLRDWDAARPVADTARRLGMTVGRVYALRRLFRQQGLDTYLNAPPQGGAPTKLTPAVEEALAGLISGPEAPQARHWPLRRLAAYLVEQGCTASISPATVGKAWQRLRRLLPADAPATALAS</sequence>
<dbReference type="SUPFAM" id="SSF46689">
    <property type="entry name" value="Homeodomain-like"/>
    <property type="match status" value="1"/>
</dbReference>
<dbReference type="Proteomes" id="UP000282184">
    <property type="component" value="Unassembled WGS sequence"/>
</dbReference>
<protein>
    <submittedName>
        <fullName evidence="1">Helix-turn-helix domain-containing protein</fullName>
    </submittedName>
</protein>
<name>A0A431U1K1_9BACT</name>
<dbReference type="AlphaFoldDB" id="A0A431U1K1"/>
<evidence type="ECO:0000313" key="2">
    <source>
        <dbReference type="Proteomes" id="UP000282184"/>
    </source>
</evidence>
<dbReference type="RefSeq" id="WP_126694049.1">
    <property type="nucleotide sequence ID" value="NZ_RXOF01000008.1"/>
</dbReference>
<comment type="caution">
    <text evidence="1">The sequence shown here is derived from an EMBL/GenBank/DDBJ whole genome shotgun (WGS) entry which is preliminary data.</text>
</comment>
<organism evidence="1 2">
    <name type="scientific">Hymenobacter gummosus</name>
    <dbReference type="NCBI Taxonomy" id="1776032"/>
    <lineage>
        <taxon>Bacteria</taxon>
        <taxon>Pseudomonadati</taxon>
        <taxon>Bacteroidota</taxon>
        <taxon>Cytophagia</taxon>
        <taxon>Cytophagales</taxon>
        <taxon>Hymenobacteraceae</taxon>
        <taxon>Hymenobacter</taxon>
    </lineage>
</organism>
<dbReference type="EMBL" id="RXOF01000008">
    <property type="protein sequence ID" value="RTQ48973.1"/>
    <property type="molecule type" value="Genomic_DNA"/>
</dbReference>
<keyword evidence="2" id="KW-1185">Reference proteome</keyword>
<dbReference type="InterPro" id="IPR009057">
    <property type="entry name" value="Homeodomain-like_sf"/>
</dbReference>
<dbReference type="Pfam" id="PF13565">
    <property type="entry name" value="HTH_32"/>
    <property type="match status" value="1"/>
</dbReference>
<gene>
    <name evidence="1" type="ORF">EJV47_15395</name>
</gene>
<accession>A0A431U1K1</accession>
<proteinExistence type="predicted"/>
<dbReference type="OrthoDB" id="882136at2"/>
<reference evidence="1 2" key="1">
    <citation type="submission" date="2018-12" db="EMBL/GenBank/DDBJ databases">
        <title>Hymenobacter gummosus sp. nov., isolated from a spring.</title>
        <authorList>
            <person name="Nie L."/>
        </authorList>
    </citation>
    <scope>NUCLEOTIDE SEQUENCE [LARGE SCALE GENOMIC DNA]</scope>
    <source>
        <strain evidence="1 2">KCTC 52166</strain>
    </source>
</reference>